<name>W0VES4_9BURK</name>
<dbReference type="EMBL" id="HG322949">
    <property type="protein sequence ID" value="CDG85923.1"/>
    <property type="molecule type" value="Genomic_DNA"/>
</dbReference>
<dbReference type="RefSeq" id="WP_038497704.1">
    <property type="nucleotide sequence ID" value="NZ_BCTH01000020.1"/>
</dbReference>
<proteinExistence type="predicted"/>
<dbReference type="OrthoDB" id="8769759at2"/>
<evidence type="ECO:0000313" key="2">
    <source>
        <dbReference type="Proteomes" id="UP000027604"/>
    </source>
</evidence>
<dbReference type="Proteomes" id="UP000027604">
    <property type="component" value="Chromosome I"/>
</dbReference>
<keyword evidence="2" id="KW-1185">Reference proteome</keyword>
<gene>
    <name evidence="1" type="ORF">GJA_5327</name>
</gene>
<dbReference type="KEGG" id="jag:GJA_5327"/>
<dbReference type="HOGENOM" id="CLU_741413_0_0_4"/>
<dbReference type="eggNOG" id="ENOG50342KQ">
    <property type="taxonomic scope" value="Bacteria"/>
</dbReference>
<accession>W0VES4</accession>
<evidence type="ECO:0000313" key="1">
    <source>
        <dbReference type="EMBL" id="CDG85923.1"/>
    </source>
</evidence>
<organism evidence="1 2">
    <name type="scientific">Janthinobacterium agaricidamnosum NBRC 102515 = DSM 9628</name>
    <dbReference type="NCBI Taxonomy" id="1349767"/>
    <lineage>
        <taxon>Bacteria</taxon>
        <taxon>Pseudomonadati</taxon>
        <taxon>Pseudomonadota</taxon>
        <taxon>Betaproteobacteria</taxon>
        <taxon>Burkholderiales</taxon>
        <taxon>Oxalobacteraceae</taxon>
        <taxon>Janthinobacterium</taxon>
    </lineage>
</organism>
<sequence>MKFMQLRINYTENHGRFYHELLVPLQRWLAERYFYRWNIARGWQNGPHYLLTLDAGAPFYRDAWQAALLERSNTFLQRCPSSPLDAAAHRALQVRLNTLEAAGIDPDVIEPNNTASVHMTTLEQLAAKYESPQQWRSVFDTQIRLHKAVVAHWSGADGGINERFAFELMVMLACVYPPAPSDDPEVFEYNGFLSYHSNYVFWRHGLKPEQQAIIDRRFSDGYGAAHGSYLCWLDALEADLAQAGHRSSELAQALVASFLEHCQLARDGVIHARSPFARERLADQQQVSAFHQRYFYDEDGGARAFGLEFSAYRWLLNIVYRTLPLLNISPMTRQMLNYALNRLQQEQAPAIGRIRVAMLTSGTPAAPIMKAAA</sequence>
<reference evidence="1 2" key="1">
    <citation type="journal article" date="2015" name="Genome Announc.">
        <title>Genome Sequence of Mushroom Soft-Rot Pathogen Janthinobacterium agaricidamnosum.</title>
        <authorList>
            <person name="Graupner K."/>
            <person name="Lackner G."/>
            <person name="Hertweck C."/>
        </authorList>
    </citation>
    <scope>NUCLEOTIDE SEQUENCE [LARGE SCALE GENOMIC DNA]</scope>
    <source>
        <strain evidence="2">NBRC 102515 / DSM 9628</strain>
    </source>
</reference>
<protein>
    <recommendedName>
        <fullName evidence="3">Thiopeptide-type bacteriocin biosynthesis domain-containing protein</fullName>
    </recommendedName>
</protein>
<dbReference type="STRING" id="1349767.GJA_5327"/>
<evidence type="ECO:0008006" key="3">
    <source>
        <dbReference type="Google" id="ProtNLM"/>
    </source>
</evidence>
<dbReference type="PATRIC" id="fig|1349767.4.peg.1921"/>
<dbReference type="AlphaFoldDB" id="W0VES4"/>